<dbReference type="AlphaFoldDB" id="A0A5E7Q0C9"/>
<sequence>MVKVQAFDRHQVQFFGHGHRFCFLHQGDNQVIGQALP</sequence>
<accession>A0A5E7Q0C9</accession>
<name>A0A5E7Q0C9_PSEFL</name>
<organism evidence="1 2">
    <name type="scientific">Pseudomonas fluorescens</name>
    <dbReference type="NCBI Taxonomy" id="294"/>
    <lineage>
        <taxon>Bacteria</taxon>
        <taxon>Pseudomonadati</taxon>
        <taxon>Pseudomonadota</taxon>
        <taxon>Gammaproteobacteria</taxon>
        <taxon>Pseudomonadales</taxon>
        <taxon>Pseudomonadaceae</taxon>
        <taxon>Pseudomonas</taxon>
    </lineage>
</organism>
<gene>
    <name evidence="1" type="ORF">PS880_05625</name>
</gene>
<proteinExistence type="predicted"/>
<dbReference type="EMBL" id="CABVIH010000037">
    <property type="protein sequence ID" value="VVP55038.1"/>
    <property type="molecule type" value="Genomic_DNA"/>
</dbReference>
<protein>
    <submittedName>
        <fullName evidence="1">Uncharacterized protein</fullName>
    </submittedName>
</protein>
<evidence type="ECO:0000313" key="1">
    <source>
        <dbReference type="EMBL" id="VVP55038.1"/>
    </source>
</evidence>
<dbReference type="Proteomes" id="UP000375525">
    <property type="component" value="Unassembled WGS sequence"/>
</dbReference>
<evidence type="ECO:0000313" key="2">
    <source>
        <dbReference type="Proteomes" id="UP000375525"/>
    </source>
</evidence>
<reference evidence="1 2" key="1">
    <citation type="submission" date="2019-09" db="EMBL/GenBank/DDBJ databases">
        <authorList>
            <person name="Chandra G."/>
            <person name="Truman W A."/>
        </authorList>
    </citation>
    <scope>NUCLEOTIDE SEQUENCE [LARGE SCALE GENOMIC DNA]</scope>
    <source>
        <strain evidence="1">PS880</strain>
    </source>
</reference>